<dbReference type="Proteomes" id="UP001281130">
    <property type="component" value="Unassembled WGS sequence"/>
</dbReference>
<evidence type="ECO:0000256" key="4">
    <source>
        <dbReference type="ARBA" id="ARBA00022475"/>
    </source>
</evidence>
<keyword evidence="7 8" id="KW-0472">Membrane</keyword>
<reference evidence="9 11" key="1">
    <citation type="submission" date="2014-03" db="EMBL/GenBank/DDBJ databases">
        <title>Complete genome sequence of the Radio-Resistant Rubrobacter radiotolerans RSPS-4.</title>
        <authorList>
            <person name="Egas C.C."/>
            <person name="Barroso C.C."/>
            <person name="Froufe H.J.C."/>
            <person name="Pacheco J.J."/>
            <person name="Albuquerque L.L."/>
            <person name="da Costa M.M.S."/>
        </authorList>
    </citation>
    <scope>NUCLEOTIDE SEQUENCE [LARGE SCALE GENOMIC DNA]</scope>
    <source>
        <strain evidence="9 11">RSPS-4</strain>
    </source>
</reference>
<dbReference type="AlphaFoldDB" id="A0A023X1Q0"/>
<dbReference type="OrthoDB" id="3733837at2"/>
<evidence type="ECO:0000313" key="9">
    <source>
        <dbReference type="EMBL" id="AHY46268.1"/>
    </source>
</evidence>
<keyword evidence="4" id="KW-1003">Cell membrane</keyword>
<dbReference type="RefSeq" id="WP_038681074.1">
    <property type="nucleotide sequence ID" value="NZ_CP007514.1"/>
</dbReference>
<dbReference type="STRING" id="42256.RradSPS_0985"/>
<evidence type="ECO:0000256" key="2">
    <source>
        <dbReference type="ARBA" id="ARBA00009212"/>
    </source>
</evidence>
<dbReference type="GO" id="GO:0005886">
    <property type="term" value="C:plasma membrane"/>
    <property type="evidence" value="ECO:0007669"/>
    <property type="project" value="UniProtKB-SubCell"/>
</dbReference>
<dbReference type="KEGG" id="rrd:RradSPS_0985"/>
<keyword evidence="5 8" id="KW-0812">Transmembrane</keyword>
<feature type="transmembrane region" description="Helical" evidence="8">
    <location>
        <begin position="37"/>
        <end position="56"/>
    </location>
</feature>
<dbReference type="HOGENOM" id="CLU_125825_6_0_11"/>
<evidence type="ECO:0000256" key="1">
    <source>
        <dbReference type="ARBA" id="ARBA00004651"/>
    </source>
</evidence>
<feature type="transmembrane region" description="Helical" evidence="8">
    <location>
        <begin position="62"/>
        <end position="79"/>
    </location>
</feature>
<organism evidence="9 11">
    <name type="scientific">Rubrobacter radiotolerans</name>
    <name type="common">Arthrobacter radiotolerans</name>
    <dbReference type="NCBI Taxonomy" id="42256"/>
    <lineage>
        <taxon>Bacteria</taxon>
        <taxon>Bacillati</taxon>
        <taxon>Actinomycetota</taxon>
        <taxon>Rubrobacteria</taxon>
        <taxon>Rubrobacterales</taxon>
        <taxon>Rubrobacteraceae</taxon>
        <taxon>Rubrobacter</taxon>
    </lineage>
</organism>
<evidence type="ECO:0000256" key="5">
    <source>
        <dbReference type="ARBA" id="ARBA00022692"/>
    </source>
</evidence>
<comment type="similarity">
    <text evidence="2">Belongs to the CPA3 antiporters (TC 2.A.63) subunit F family.</text>
</comment>
<dbReference type="EMBL" id="JAWXXX010000001">
    <property type="protein sequence ID" value="MDX5893676.1"/>
    <property type="molecule type" value="Genomic_DNA"/>
</dbReference>
<keyword evidence="6 8" id="KW-1133">Transmembrane helix</keyword>
<dbReference type="PANTHER" id="PTHR34702">
    <property type="entry name" value="NA(+)/H(+) ANTIPORTER SUBUNIT F1"/>
    <property type="match status" value="1"/>
</dbReference>
<dbReference type="PANTHER" id="PTHR34702:SF1">
    <property type="entry name" value="NA(+)_H(+) ANTIPORTER SUBUNIT F"/>
    <property type="match status" value="1"/>
</dbReference>
<reference evidence="10" key="2">
    <citation type="submission" date="2023-11" db="EMBL/GenBank/DDBJ databases">
        <title>MicrobeMod: A computational toolkit for identifying prokaryotic methylation and restriction-modification with nanopore sequencing.</title>
        <authorList>
            <person name="Crits-Christoph A."/>
            <person name="Kang S.C."/>
            <person name="Lee H."/>
            <person name="Ostrov N."/>
        </authorList>
    </citation>
    <scope>NUCLEOTIDE SEQUENCE</scope>
    <source>
        <strain evidence="10">ATCC 51242</strain>
    </source>
</reference>
<feature type="transmembrane region" description="Helical" evidence="8">
    <location>
        <begin position="6"/>
        <end position="25"/>
    </location>
</feature>
<comment type="subcellular location">
    <subcellularLocation>
        <location evidence="1">Cell membrane</location>
        <topology evidence="1">Multi-pass membrane protein</topology>
    </subcellularLocation>
</comment>
<protein>
    <submittedName>
        <fullName evidence="10">Monovalent cation/H+ antiporter complex subunit F</fullName>
    </submittedName>
    <submittedName>
        <fullName evidence="9">Multisubunit Na+/H+ antiporter MnhF subunit</fullName>
    </submittedName>
</protein>
<evidence type="ECO:0000313" key="10">
    <source>
        <dbReference type="EMBL" id="MDX5893676.1"/>
    </source>
</evidence>
<evidence type="ECO:0000313" key="11">
    <source>
        <dbReference type="Proteomes" id="UP000025229"/>
    </source>
</evidence>
<evidence type="ECO:0000256" key="3">
    <source>
        <dbReference type="ARBA" id="ARBA00022448"/>
    </source>
</evidence>
<dbReference type="Proteomes" id="UP000025229">
    <property type="component" value="Chromosome"/>
</dbReference>
<dbReference type="InterPro" id="IPR007208">
    <property type="entry name" value="MrpF/PhaF-like"/>
</dbReference>
<dbReference type="eggNOG" id="COG2212">
    <property type="taxonomic scope" value="Bacteria"/>
</dbReference>
<accession>A0A023X1Q0</accession>
<evidence type="ECO:0000256" key="7">
    <source>
        <dbReference type="ARBA" id="ARBA00023136"/>
    </source>
</evidence>
<evidence type="ECO:0000256" key="8">
    <source>
        <dbReference type="SAM" id="Phobius"/>
    </source>
</evidence>
<gene>
    <name evidence="9" type="ORF">RradSPS_0985</name>
    <name evidence="10" type="ORF">SIL72_06505</name>
</gene>
<dbReference type="Pfam" id="PF04066">
    <property type="entry name" value="MrpF_PhaF"/>
    <property type="match status" value="1"/>
</dbReference>
<keyword evidence="3" id="KW-0813">Transport</keyword>
<name>A0A023X1Q0_RUBRA</name>
<keyword evidence="11" id="KW-1185">Reference proteome</keyword>
<proteinExistence type="inferred from homology"/>
<evidence type="ECO:0000256" key="6">
    <source>
        <dbReference type="ARBA" id="ARBA00022989"/>
    </source>
</evidence>
<dbReference type="EMBL" id="CP007514">
    <property type="protein sequence ID" value="AHY46268.1"/>
    <property type="molecule type" value="Genomic_DNA"/>
</dbReference>
<dbReference type="GO" id="GO:0015385">
    <property type="term" value="F:sodium:proton antiporter activity"/>
    <property type="evidence" value="ECO:0007669"/>
    <property type="project" value="TreeGrafter"/>
</dbReference>
<sequence>MTLFYTFIAVFLLASILAGLVRVFLGPTPADRMLSAQLFGTTGVAILLLLALALGSPALVDVALALGLLAAVATVAFVLRVPQGRVGSGEDREEGR</sequence>